<dbReference type="PANTHER" id="PTHR23206:SF8">
    <property type="entry name" value="ANKYRIN REPEAT AND KH DOMAIN-CONTAINING 1"/>
    <property type="match status" value="1"/>
</dbReference>
<keyword evidence="8" id="KW-1185">Reference proteome</keyword>
<dbReference type="Pfam" id="PF00013">
    <property type="entry name" value="KH_1"/>
    <property type="match status" value="1"/>
</dbReference>
<dbReference type="GO" id="GO:0003723">
    <property type="term" value="F:RNA binding"/>
    <property type="evidence" value="ECO:0007669"/>
    <property type="project" value="UniProtKB-UniRule"/>
</dbReference>
<dbReference type="InterPro" id="IPR004087">
    <property type="entry name" value="KH_dom"/>
</dbReference>
<dbReference type="InterPro" id="IPR047373">
    <property type="entry name" value="KH-I_MASK"/>
</dbReference>
<reference evidence="7" key="1">
    <citation type="journal article" date="2023" name="Mol. Biol. Evol.">
        <title>Third-Generation Sequencing Reveals the Adaptive Role of the Epigenome in Three Deep-Sea Polychaetes.</title>
        <authorList>
            <person name="Perez M."/>
            <person name="Aroh O."/>
            <person name="Sun Y."/>
            <person name="Lan Y."/>
            <person name="Juniper S.K."/>
            <person name="Young C.R."/>
            <person name="Angers B."/>
            <person name="Qian P.Y."/>
        </authorList>
    </citation>
    <scope>NUCLEOTIDE SEQUENCE</scope>
    <source>
        <strain evidence="7">R07B-5</strain>
    </source>
</reference>
<feature type="compositionally biased region" description="Basic residues" evidence="5">
    <location>
        <begin position="190"/>
        <end position="199"/>
    </location>
</feature>
<feature type="compositionally biased region" description="Low complexity" evidence="5">
    <location>
        <begin position="307"/>
        <end position="318"/>
    </location>
</feature>
<keyword evidence="2" id="KW-0040">ANK repeat</keyword>
<dbReference type="GO" id="GO:0045087">
    <property type="term" value="P:innate immune response"/>
    <property type="evidence" value="ECO:0007669"/>
    <property type="project" value="TreeGrafter"/>
</dbReference>
<dbReference type="PROSITE" id="PS50084">
    <property type="entry name" value="KH_TYPE_1"/>
    <property type="match status" value="1"/>
</dbReference>
<dbReference type="PANTHER" id="PTHR23206">
    <property type="entry name" value="MASK PROTEIN"/>
    <property type="match status" value="1"/>
</dbReference>
<feature type="compositionally biased region" description="Low complexity" evidence="5">
    <location>
        <begin position="975"/>
        <end position="997"/>
    </location>
</feature>
<feature type="region of interest" description="Disordered" evidence="5">
    <location>
        <begin position="695"/>
        <end position="736"/>
    </location>
</feature>
<keyword evidence="3" id="KW-0175">Coiled coil</keyword>
<feature type="compositionally biased region" description="Low complexity" evidence="5">
    <location>
        <begin position="211"/>
        <end position="230"/>
    </location>
</feature>
<feature type="compositionally biased region" description="Basic residues" evidence="5">
    <location>
        <begin position="65"/>
        <end position="78"/>
    </location>
</feature>
<organism evidence="7 8">
    <name type="scientific">Ridgeia piscesae</name>
    <name type="common">Tubeworm</name>
    <dbReference type="NCBI Taxonomy" id="27915"/>
    <lineage>
        <taxon>Eukaryota</taxon>
        <taxon>Metazoa</taxon>
        <taxon>Spiralia</taxon>
        <taxon>Lophotrochozoa</taxon>
        <taxon>Annelida</taxon>
        <taxon>Polychaeta</taxon>
        <taxon>Sedentaria</taxon>
        <taxon>Canalipalpata</taxon>
        <taxon>Sabellida</taxon>
        <taxon>Siboglinidae</taxon>
        <taxon>Ridgeia</taxon>
    </lineage>
</organism>
<evidence type="ECO:0000256" key="4">
    <source>
        <dbReference type="PROSITE-ProRule" id="PRU00117"/>
    </source>
</evidence>
<evidence type="ECO:0000313" key="7">
    <source>
        <dbReference type="EMBL" id="KAK2185307.1"/>
    </source>
</evidence>
<gene>
    <name evidence="7" type="ORF">NP493_240g01079</name>
</gene>
<dbReference type="GO" id="GO:0005737">
    <property type="term" value="C:cytoplasm"/>
    <property type="evidence" value="ECO:0007669"/>
    <property type="project" value="TreeGrafter"/>
</dbReference>
<evidence type="ECO:0000256" key="1">
    <source>
        <dbReference type="ARBA" id="ARBA00022737"/>
    </source>
</evidence>
<feature type="compositionally biased region" description="Basic and acidic residues" evidence="5">
    <location>
        <begin position="1023"/>
        <end position="1034"/>
    </location>
</feature>
<evidence type="ECO:0000256" key="3">
    <source>
        <dbReference type="ARBA" id="ARBA00023054"/>
    </source>
</evidence>
<dbReference type="AlphaFoldDB" id="A0AAD9NZG5"/>
<feature type="compositionally biased region" description="Polar residues" evidence="5">
    <location>
        <begin position="176"/>
        <end position="186"/>
    </location>
</feature>
<dbReference type="InterPro" id="IPR004088">
    <property type="entry name" value="KH_dom_type_1"/>
</dbReference>
<comment type="caution">
    <text evidence="7">The sequence shown here is derived from an EMBL/GenBank/DDBJ whole genome shotgun (WGS) entry which is preliminary data.</text>
</comment>
<feature type="compositionally biased region" description="Polar residues" evidence="5">
    <location>
        <begin position="200"/>
        <end position="210"/>
    </location>
</feature>
<dbReference type="InterPro" id="IPR051631">
    <property type="entry name" value="Ankyrin-KH/SAM_domain"/>
</dbReference>
<feature type="compositionally biased region" description="Gly residues" evidence="5">
    <location>
        <begin position="231"/>
        <end position="240"/>
    </location>
</feature>
<feature type="region of interest" description="Disordered" evidence="5">
    <location>
        <begin position="1096"/>
        <end position="1121"/>
    </location>
</feature>
<dbReference type="EMBL" id="JAODUO010000240">
    <property type="protein sequence ID" value="KAK2185307.1"/>
    <property type="molecule type" value="Genomic_DNA"/>
</dbReference>
<dbReference type="CDD" id="cd22404">
    <property type="entry name" value="KH-I_MASK"/>
    <property type="match status" value="1"/>
</dbReference>
<name>A0AAD9NZG5_RIDPI</name>
<evidence type="ECO:0000256" key="5">
    <source>
        <dbReference type="SAM" id="MobiDB-lite"/>
    </source>
</evidence>
<accession>A0AAD9NZG5</accession>
<proteinExistence type="predicted"/>
<feature type="region of interest" description="Disordered" evidence="5">
    <location>
        <begin position="822"/>
        <end position="841"/>
    </location>
</feature>
<protein>
    <recommendedName>
        <fullName evidence="6">K Homology domain-containing protein</fullName>
    </recommendedName>
</protein>
<dbReference type="SMART" id="SM00322">
    <property type="entry name" value="KH"/>
    <property type="match status" value="1"/>
</dbReference>
<dbReference type="Gene3D" id="3.30.1370.10">
    <property type="entry name" value="K Homology domain, type 1"/>
    <property type="match status" value="1"/>
</dbReference>
<feature type="region of interest" description="Disordered" evidence="5">
    <location>
        <begin position="47"/>
        <end position="327"/>
    </location>
</feature>
<evidence type="ECO:0000313" key="8">
    <source>
        <dbReference type="Proteomes" id="UP001209878"/>
    </source>
</evidence>
<feature type="domain" description="K Homology" evidence="6">
    <location>
        <begin position="331"/>
        <end position="400"/>
    </location>
</feature>
<evidence type="ECO:0000259" key="6">
    <source>
        <dbReference type="SMART" id="SM00322"/>
    </source>
</evidence>
<evidence type="ECO:0000256" key="2">
    <source>
        <dbReference type="ARBA" id="ARBA00023043"/>
    </source>
</evidence>
<keyword evidence="1" id="KW-0677">Repeat</keyword>
<feature type="compositionally biased region" description="Basic and acidic residues" evidence="5">
    <location>
        <begin position="274"/>
        <end position="283"/>
    </location>
</feature>
<keyword evidence="4" id="KW-0694">RNA-binding</keyword>
<feature type="compositionally biased region" description="Basic and acidic residues" evidence="5">
    <location>
        <begin position="79"/>
        <end position="89"/>
    </location>
</feature>
<dbReference type="InterPro" id="IPR036612">
    <property type="entry name" value="KH_dom_type_1_sf"/>
</dbReference>
<feature type="compositionally biased region" description="Low complexity" evidence="5">
    <location>
        <begin position="1007"/>
        <end position="1022"/>
    </location>
</feature>
<dbReference type="Proteomes" id="UP001209878">
    <property type="component" value="Unassembled WGS sequence"/>
</dbReference>
<dbReference type="SUPFAM" id="SSF54791">
    <property type="entry name" value="Eukaryotic type KH-domain (KH-domain type I)"/>
    <property type="match status" value="1"/>
</dbReference>
<sequence length="1195" mass="125481">MISIKVKEIFSYLSREKELLKKCNQCMDIIVSAKDRQAAEANKNASILLEEIDQERSREESKRAAAARKREKRRKKKKEKQEKEQRQKDGGGQTNQVNGTEDDDDEGDDTEKEEEKAELDEKVLPLGSKRLQEDSVPLLIEPPNASTDTTLGYKLPVESNKRKPNGRVDNVVVTDGTENNRISESAATKAKNKKNRSRGAKSTSATRATPSGSQQVINSINNSINAHGGSSSRGGQGVKSGGSNKRGGKSEILSTTAGIGDLDDFGVLPQKGTPGKDRSERKSNPGKTARGNTLDGYTMSMLSPANKGPKSPGAPSPKKGQKKEEDWKEVIRKSKKITVSANLISRVIGRGGSSINAIREVSGAHIEVDKQKSSTDRVVTIRGSAEATRQAHNLITALIRDSDRDIEQIIPRLKAKAVTTNTLTMSTNVWHNSMANSVPSTAIITGATSTGSPLVSRGGGAVVATVATVVQTTQVLTTRGQMSAEMSTHMTTGAWGNATFPPLGRGSGTKPAPNGMVATGQGQVGKSGVSRQLFPLDKTAAHQQQAMLSSSAKTIAMYSSPATAKTNVVSTSAMNPAMQVDAEVVPSSGRSVSKMPGNGRHPPGVQVTKIASEPQLCGQMPPGGGVIASRSHVAVSPVSSAVTLPPGEYSPFNNAFSKVTVIGKKTEQVDNRMNFASVAASGVVAPSSDIISSGIVAPSGDSQSDESLQAKAPGYKAPGQRSASDPAQGYKGVGTQPQQPMCTTGFPYGVPAPFPTSHLPPMCSQTSLGSRVPMMPEMNGGTPGMGFGMPPLMGMMPPSSMDPGGERLSPRLDAFGFPHRERDEYSTQDRPMTLPKIDSNLNPNAPNFTSMFLQRQHREQCAAAAAAASHMVMPPGNMNMASMMPGGADMMPMPHPAFRPPMQVGAQKPFNGGVIAPPPSQLPIGNAFHQVPPSNVGSDFTAGPSLSGGFNPLIGSGPFIGASAATTQPPPKQFSPLAASSVVRSSSTPSSIGGASSKDGASPVPPASTEVSPVPSSTPSPTDHMRVGGDDRRLPRPIGTERSLKKPPLQPGFTGGMGDAPSADSIWTFHNELSSGWMSSVTSVVTSSIMTSSIGNAGLGGAETEEQRPHSQPAMPSSAFPDPIILDKSYPAQQALLMPSTGPGVYGNPIDMSTIYAQGALSAESLPAMWNRASGDINAPESKMVWTDWSRQPDM</sequence>
<feature type="compositionally biased region" description="Basic and acidic residues" evidence="5">
    <location>
        <begin position="54"/>
        <end position="63"/>
    </location>
</feature>
<feature type="region of interest" description="Disordered" evidence="5">
    <location>
        <begin position="961"/>
        <end position="1060"/>
    </location>
</feature>
<feature type="compositionally biased region" description="Basic and acidic residues" evidence="5">
    <location>
        <begin position="113"/>
        <end position="123"/>
    </location>
</feature>
<feature type="compositionally biased region" description="Acidic residues" evidence="5">
    <location>
        <begin position="100"/>
        <end position="112"/>
    </location>
</feature>